<dbReference type="Proteomes" id="UP000253094">
    <property type="component" value="Unassembled WGS sequence"/>
</dbReference>
<dbReference type="EMBL" id="QOIL01000003">
    <property type="protein sequence ID" value="RCG32026.1"/>
    <property type="molecule type" value="Genomic_DNA"/>
</dbReference>
<keyword evidence="3" id="KW-1185">Reference proteome</keyword>
<dbReference type="RefSeq" id="WP_114027641.1">
    <property type="nucleotide sequence ID" value="NZ_QOIL01000003.1"/>
</dbReference>
<comment type="caution">
    <text evidence="2">The sequence shown here is derived from an EMBL/GenBank/DDBJ whole genome shotgun (WGS) entry which is preliminary data.</text>
</comment>
<organism evidence="2 3">
    <name type="scientific">Sphaerisporangium album</name>
    <dbReference type="NCBI Taxonomy" id="509200"/>
    <lineage>
        <taxon>Bacteria</taxon>
        <taxon>Bacillati</taxon>
        <taxon>Actinomycetota</taxon>
        <taxon>Actinomycetes</taxon>
        <taxon>Streptosporangiales</taxon>
        <taxon>Streptosporangiaceae</taxon>
        <taxon>Sphaerisporangium</taxon>
    </lineage>
</organism>
<name>A0A367FNP6_9ACTN</name>
<evidence type="ECO:0000259" key="1">
    <source>
        <dbReference type="Pfam" id="PF04149"/>
    </source>
</evidence>
<accession>A0A367FNP6</accession>
<proteinExistence type="predicted"/>
<feature type="domain" description="DUF397" evidence="1">
    <location>
        <begin position="7"/>
        <end position="60"/>
    </location>
</feature>
<evidence type="ECO:0000313" key="3">
    <source>
        <dbReference type="Proteomes" id="UP000253094"/>
    </source>
</evidence>
<gene>
    <name evidence="2" type="ORF">DQ384_05660</name>
</gene>
<evidence type="ECO:0000313" key="2">
    <source>
        <dbReference type="EMBL" id="RCG32026.1"/>
    </source>
</evidence>
<reference evidence="2 3" key="1">
    <citation type="submission" date="2018-06" db="EMBL/GenBank/DDBJ databases">
        <title>Sphaerisporangium craniellae sp. nov., isolated from a marine sponge in the South China Sea.</title>
        <authorList>
            <person name="Li L."/>
        </authorList>
    </citation>
    <scope>NUCLEOTIDE SEQUENCE [LARGE SCALE GENOMIC DNA]</scope>
    <source>
        <strain evidence="2 3">CCTCC AA 208026</strain>
    </source>
</reference>
<dbReference type="OrthoDB" id="4299240at2"/>
<dbReference type="Pfam" id="PF04149">
    <property type="entry name" value="DUF397"/>
    <property type="match status" value="1"/>
</dbReference>
<dbReference type="AlphaFoldDB" id="A0A367FNP6"/>
<sequence>MGPRNQLAWRKSTFSTNGENCVEVAKLPDGGKAVRDSKVPTGPVLSFTPGGWEQFTAGVRRGELS</sequence>
<dbReference type="InterPro" id="IPR007278">
    <property type="entry name" value="DUF397"/>
</dbReference>
<protein>
    <submittedName>
        <fullName evidence="2">DUF397 domain-containing protein</fullName>
    </submittedName>
</protein>